<gene>
    <name evidence="1" type="ORF">Tco_0822394</name>
</gene>
<proteinExistence type="predicted"/>
<sequence length="153" mass="17584">MGAKNLRGMKQEEAEVEDCDEGNMDNIWGITVKDVEDEVKVVREEEPDNNIDSISIHVPDVTNDVIQPLIPQTIHTTPPDKDYVALGTKPIFDELWKNSEMRSLEYYQWLDEVKAEFNPLLVDIVKNRSALILLFMDREVIFFTEIKGAFVVS</sequence>
<dbReference type="EMBL" id="BQNB010012255">
    <property type="protein sequence ID" value="GJT01225.1"/>
    <property type="molecule type" value="Genomic_DNA"/>
</dbReference>
<organism evidence="1 2">
    <name type="scientific">Tanacetum coccineum</name>
    <dbReference type="NCBI Taxonomy" id="301880"/>
    <lineage>
        <taxon>Eukaryota</taxon>
        <taxon>Viridiplantae</taxon>
        <taxon>Streptophyta</taxon>
        <taxon>Embryophyta</taxon>
        <taxon>Tracheophyta</taxon>
        <taxon>Spermatophyta</taxon>
        <taxon>Magnoliopsida</taxon>
        <taxon>eudicotyledons</taxon>
        <taxon>Gunneridae</taxon>
        <taxon>Pentapetalae</taxon>
        <taxon>asterids</taxon>
        <taxon>campanulids</taxon>
        <taxon>Asterales</taxon>
        <taxon>Asteraceae</taxon>
        <taxon>Asteroideae</taxon>
        <taxon>Anthemideae</taxon>
        <taxon>Anthemidinae</taxon>
        <taxon>Tanacetum</taxon>
    </lineage>
</organism>
<name>A0ABQ5AEX2_9ASTR</name>
<evidence type="ECO:0000313" key="1">
    <source>
        <dbReference type="EMBL" id="GJT01225.1"/>
    </source>
</evidence>
<reference evidence="1" key="1">
    <citation type="journal article" date="2022" name="Int. J. Mol. Sci.">
        <title>Draft Genome of Tanacetum Coccineum: Genomic Comparison of Closely Related Tanacetum-Family Plants.</title>
        <authorList>
            <person name="Yamashiro T."/>
            <person name="Shiraishi A."/>
            <person name="Nakayama K."/>
            <person name="Satake H."/>
        </authorList>
    </citation>
    <scope>NUCLEOTIDE SEQUENCE</scope>
</reference>
<comment type="caution">
    <text evidence="1">The sequence shown here is derived from an EMBL/GenBank/DDBJ whole genome shotgun (WGS) entry which is preliminary data.</text>
</comment>
<evidence type="ECO:0000313" key="2">
    <source>
        <dbReference type="Proteomes" id="UP001151760"/>
    </source>
</evidence>
<reference evidence="1" key="2">
    <citation type="submission" date="2022-01" db="EMBL/GenBank/DDBJ databases">
        <authorList>
            <person name="Yamashiro T."/>
            <person name="Shiraishi A."/>
            <person name="Satake H."/>
            <person name="Nakayama K."/>
        </authorList>
    </citation>
    <scope>NUCLEOTIDE SEQUENCE</scope>
</reference>
<protein>
    <submittedName>
        <fullName evidence="1">Uncharacterized protein</fullName>
    </submittedName>
</protein>
<accession>A0ABQ5AEX2</accession>
<keyword evidence="2" id="KW-1185">Reference proteome</keyword>
<dbReference type="Proteomes" id="UP001151760">
    <property type="component" value="Unassembled WGS sequence"/>
</dbReference>